<dbReference type="PANTHER" id="PTHR48207:SF3">
    <property type="entry name" value="SUCCINATE--HYDROXYMETHYLGLUTARATE COA-TRANSFERASE"/>
    <property type="match status" value="1"/>
</dbReference>
<dbReference type="EMBL" id="JADGIZ020000031">
    <property type="protein sequence ID" value="KAL2914651.1"/>
    <property type="molecule type" value="Genomic_DNA"/>
</dbReference>
<dbReference type="InterPro" id="IPR023606">
    <property type="entry name" value="CoA-Trfase_III_dom_1_sf"/>
</dbReference>
<dbReference type="InterPro" id="IPR044855">
    <property type="entry name" value="CoA-Trfase_III_dom3_sf"/>
</dbReference>
<dbReference type="Gene3D" id="3.40.50.10540">
    <property type="entry name" value="Crotonobetainyl-coa:carnitine coa-transferase, domain 1"/>
    <property type="match status" value="1"/>
</dbReference>
<feature type="region of interest" description="Disordered" evidence="3">
    <location>
        <begin position="13"/>
        <end position="41"/>
    </location>
</feature>
<dbReference type="PANTHER" id="PTHR48207">
    <property type="entry name" value="SUCCINATE--HYDROXYMETHYLGLUTARATE COA-TRANSFERASE"/>
    <property type="match status" value="1"/>
</dbReference>
<dbReference type="InterPro" id="IPR003673">
    <property type="entry name" value="CoA-Trfase_fam_III"/>
</dbReference>
<protein>
    <submittedName>
        <fullName evidence="4">Uncharacterized protein</fullName>
    </submittedName>
</protein>
<keyword evidence="5" id="KW-1185">Reference proteome</keyword>
<proteinExistence type="inferred from homology"/>
<reference evidence="4 5" key="1">
    <citation type="submission" date="2023-09" db="EMBL/GenBank/DDBJ databases">
        <title>Pangenome analysis of Batrachochytrium dendrobatidis and related Chytrids.</title>
        <authorList>
            <person name="Yacoub M.N."/>
            <person name="Stajich J.E."/>
            <person name="James T.Y."/>
        </authorList>
    </citation>
    <scope>NUCLEOTIDE SEQUENCE [LARGE SCALE GENOMIC DNA]</scope>
    <source>
        <strain evidence="4 5">JEL0888</strain>
    </source>
</reference>
<name>A0ABR4N526_9FUNG</name>
<evidence type="ECO:0000256" key="1">
    <source>
        <dbReference type="ARBA" id="ARBA00008383"/>
    </source>
</evidence>
<evidence type="ECO:0000256" key="2">
    <source>
        <dbReference type="ARBA" id="ARBA00022679"/>
    </source>
</evidence>
<dbReference type="Gene3D" id="3.30.1540.10">
    <property type="entry name" value="formyl-coa transferase, domain 3"/>
    <property type="match status" value="1"/>
</dbReference>
<evidence type="ECO:0000313" key="4">
    <source>
        <dbReference type="EMBL" id="KAL2914651.1"/>
    </source>
</evidence>
<keyword evidence="2" id="KW-0808">Transferase</keyword>
<sequence length="383" mass="41347">MILGDLGADVIKVETPGSGDDTRSWGPPFAPNKDPSSTERPESAYFLGVNRNKRSITVNFKAPEGLDILHRLARTSDVVIENFVPGKLDSMGLGYEELSRLNPRLIYASITGYGPTGPYSGRSGYDVIIEAEAGLMHITGEPDGPPVKVGTAVTDLATGLYAHGAILAALLARGRTGRGQKVDVSLLETQVTLLANVAHSYLIGGVEARRWGTQHSSIVPYQAFPTADGSIVFGAGNDRQYAKLCTAALERPDLAADPRFATNGARVKHRRELVRAISDVTRTKPTAHWLRVLEPLGVPFGPVNSIAQTFEHPQVRHRNMVVEVDHPKSGPIKLVGIPVKYSDTTPSIRRAPPVLGQDTRDVLVHELGFSHARVDELAEKGVI</sequence>
<gene>
    <name evidence="4" type="ORF">HK105_205790</name>
</gene>
<evidence type="ECO:0000313" key="5">
    <source>
        <dbReference type="Proteomes" id="UP001527925"/>
    </source>
</evidence>
<evidence type="ECO:0000256" key="3">
    <source>
        <dbReference type="SAM" id="MobiDB-lite"/>
    </source>
</evidence>
<comment type="similarity">
    <text evidence="1">Belongs to the CoA-transferase III family.</text>
</comment>
<accession>A0ABR4N526</accession>
<dbReference type="Proteomes" id="UP001527925">
    <property type="component" value="Unassembled WGS sequence"/>
</dbReference>
<dbReference type="InterPro" id="IPR050483">
    <property type="entry name" value="CoA-transferase_III_domain"/>
</dbReference>
<organism evidence="4 5">
    <name type="scientific">Polyrhizophydium stewartii</name>
    <dbReference type="NCBI Taxonomy" id="2732419"/>
    <lineage>
        <taxon>Eukaryota</taxon>
        <taxon>Fungi</taxon>
        <taxon>Fungi incertae sedis</taxon>
        <taxon>Chytridiomycota</taxon>
        <taxon>Chytridiomycota incertae sedis</taxon>
        <taxon>Chytridiomycetes</taxon>
        <taxon>Rhizophydiales</taxon>
        <taxon>Rhizophydiales incertae sedis</taxon>
        <taxon>Polyrhizophydium</taxon>
    </lineage>
</organism>
<dbReference type="SUPFAM" id="SSF89796">
    <property type="entry name" value="CoA-transferase family III (CaiB/BaiF)"/>
    <property type="match status" value="1"/>
</dbReference>
<comment type="caution">
    <text evidence="4">The sequence shown here is derived from an EMBL/GenBank/DDBJ whole genome shotgun (WGS) entry which is preliminary data.</text>
</comment>
<dbReference type="Pfam" id="PF02515">
    <property type="entry name" value="CoA_transf_3"/>
    <property type="match status" value="1"/>
</dbReference>